<dbReference type="EMBL" id="SMKI01000192">
    <property type="protein sequence ID" value="TDC73625.1"/>
    <property type="molecule type" value="Genomic_DNA"/>
</dbReference>
<dbReference type="PANTHER" id="PTHR30153">
    <property type="entry name" value="REPLICATIVE DNA HELICASE DNAB"/>
    <property type="match status" value="1"/>
</dbReference>
<name>A0A4V2Y2R0_9ACTN</name>
<keyword evidence="6" id="KW-1185">Reference proteome</keyword>
<dbReference type="GO" id="GO:0003677">
    <property type="term" value="F:DNA binding"/>
    <property type="evidence" value="ECO:0007669"/>
    <property type="project" value="UniProtKB-KW"/>
</dbReference>
<accession>A0A4V2Y2R0</accession>
<dbReference type="Proteomes" id="UP000295345">
    <property type="component" value="Unassembled WGS sequence"/>
</dbReference>
<dbReference type="AlphaFoldDB" id="A0A4V2Y2R0"/>
<feature type="domain" description="DNA helicase DnaB-like N-terminal" evidence="4">
    <location>
        <begin position="11"/>
        <end position="71"/>
    </location>
</feature>
<dbReference type="Gene3D" id="1.10.860.10">
    <property type="entry name" value="DNAb Helicase, Chain A"/>
    <property type="match status" value="2"/>
</dbReference>
<dbReference type="PANTHER" id="PTHR30153:SF2">
    <property type="entry name" value="REPLICATIVE DNA HELICASE"/>
    <property type="match status" value="1"/>
</dbReference>
<dbReference type="GO" id="GO:0003678">
    <property type="term" value="F:DNA helicase activity"/>
    <property type="evidence" value="ECO:0007669"/>
    <property type="project" value="InterPro"/>
</dbReference>
<protein>
    <recommendedName>
        <fullName evidence="4">DNA helicase DnaB-like N-terminal domain-containing protein</fullName>
    </recommendedName>
</protein>
<dbReference type="GO" id="GO:0005524">
    <property type="term" value="F:ATP binding"/>
    <property type="evidence" value="ECO:0007669"/>
    <property type="project" value="InterPro"/>
</dbReference>
<evidence type="ECO:0000259" key="4">
    <source>
        <dbReference type="Pfam" id="PF00772"/>
    </source>
</evidence>
<comment type="caution">
    <text evidence="5">The sequence shown here is derived from an EMBL/GenBank/DDBJ whole genome shotgun (WGS) entry which is preliminary data.</text>
</comment>
<dbReference type="InterPro" id="IPR016136">
    <property type="entry name" value="DNA_helicase_N/primase_C"/>
</dbReference>
<proteinExistence type="predicted"/>
<evidence type="ECO:0000313" key="6">
    <source>
        <dbReference type="Proteomes" id="UP000295345"/>
    </source>
</evidence>
<dbReference type="Pfam" id="PF00772">
    <property type="entry name" value="DnaB"/>
    <property type="match status" value="2"/>
</dbReference>
<organism evidence="5 6">
    <name type="scientific">Streptomyces hainanensis</name>
    <dbReference type="NCBI Taxonomy" id="402648"/>
    <lineage>
        <taxon>Bacteria</taxon>
        <taxon>Bacillati</taxon>
        <taxon>Actinomycetota</taxon>
        <taxon>Actinomycetes</taxon>
        <taxon>Kitasatosporales</taxon>
        <taxon>Streptomycetaceae</taxon>
        <taxon>Streptomyces</taxon>
    </lineage>
</organism>
<dbReference type="SUPFAM" id="SSF48024">
    <property type="entry name" value="N-terminal domain of DnaB helicase"/>
    <property type="match status" value="2"/>
</dbReference>
<reference evidence="5 6" key="1">
    <citation type="submission" date="2019-03" db="EMBL/GenBank/DDBJ databases">
        <title>Draft genome sequences of novel Actinobacteria.</title>
        <authorList>
            <person name="Sahin N."/>
            <person name="Ay H."/>
            <person name="Saygin H."/>
        </authorList>
    </citation>
    <scope>NUCLEOTIDE SEQUENCE [LARGE SCALE GENOMIC DNA]</scope>
    <source>
        <strain evidence="5 6">DSM 41900</strain>
    </source>
</reference>
<feature type="region of interest" description="Disordered" evidence="3">
    <location>
        <begin position="296"/>
        <end position="345"/>
    </location>
</feature>
<gene>
    <name evidence="5" type="ORF">E1283_18670</name>
</gene>
<dbReference type="RefSeq" id="WP_132819219.1">
    <property type="nucleotide sequence ID" value="NZ_SMKI01000192.1"/>
</dbReference>
<evidence type="ECO:0000256" key="3">
    <source>
        <dbReference type="SAM" id="MobiDB-lite"/>
    </source>
</evidence>
<dbReference type="InterPro" id="IPR036185">
    <property type="entry name" value="DNA_heli_DnaB-like_N_sf"/>
</dbReference>
<feature type="region of interest" description="Disordered" evidence="3">
    <location>
        <begin position="137"/>
        <end position="161"/>
    </location>
</feature>
<sequence length="345" mass="37623">MNLDQNHDLVLHTEQALLAALHACPAHLSEVSKLLCPDDFAQATHQEHYRHLTAQTQAGKKPQESTVIPTAGHSNPDNAPAYARLVLAASLRRNLARRAAHLATTARVEAAGNLGATNTLAATHDLAEALRHAAQRWGTTGPRPNHLPAPSVPAASPPTQQEDEARFLASLASHPQHIPDITRRLHPDVLTNLRHQLLYRSLAALHHRGQPIDPLTLAWEAHHQGAPAHHLTIDHVTNLTTPTTDDPYQRADRLLQAAFQRAASNAAHVIKALTTDLSLAPGELFAASELALQPVNHHQRWRAPNRRDQHTRPGPGISARQEKGLSHRPPSARSCPDGDVLMSRT</sequence>
<keyword evidence="2" id="KW-0238">DNA-binding</keyword>
<evidence type="ECO:0000313" key="5">
    <source>
        <dbReference type="EMBL" id="TDC73625.1"/>
    </source>
</evidence>
<evidence type="ECO:0000256" key="1">
    <source>
        <dbReference type="ARBA" id="ARBA00022705"/>
    </source>
</evidence>
<evidence type="ECO:0000256" key="2">
    <source>
        <dbReference type="ARBA" id="ARBA00023125"/>
    </source>
</evidence>
<keyword evidence="1" id="KW-0235">DNA replication</keyword>
<dbReference type="InterPro" id="IPR007693">
    <property type="entry name" value="DNA_helicase_DnaB-like_N"/>
</dbReference>
<feature type="region of interest" description="Disordered" evidence="3">
    <location>
        <begin position="53"/>
        <end position="76"/>
    </location>
</feature>
<dbReference type="OrthoDB" id="2970604at2"/>
<dbReference type="GO" id="GO:0005829">
    <property type="term" value="C:cytosol"/>
    <property type="evidence" value="ECO:0007669"/>
    <property type="project" value="TreeGrafter"/>
</dbReference>
<dbReference type="GO" id="GO:0006260">
    <property type="term" value="P:DNA replication"/>
    <property type="evidence" value="ECO:0007669"/>
    <property type="project" value="UniProtKB-KW"/>
</dbReference>
<feature type="domain" description="DNA helicase DnaB-like N-terminal" evidence="4">
    <location>
        <begin position="157"/>
        <end position="230"/>
    </location>
</feature>